<dbReference type="GO" id="GO:0004519">
    <property type="term" value="F:endonuclease activity"/>
    <property type="evidence" value="ECO:0007669"/>
    <property type="project" value="UniProtKB-KW"/>
</dbReference>
<feature type="domain" description="Integrase catalytic" evidence="10">
    <location>
        <begin position="128"/>
        <end position="286"/>
    </location>
</feature>
<organism evidence="11">
    <name type="scientific">Anoplophora glabripennis</name>
    <name type="common">Asian longhorn beetle</name>
    <name type="synonym">Anoplophora nobilis</name>
    <dbReference type="NCBI Taxonomy" id="217634"/>
    <lineage>
        <taxon>Eukaryota</taxon>
        <taxon>Metazoa</taxon>
        <taxon>Ecdysozoa</taxon>
        <taxon>Arthropoda</taxon>
        <taxon>Hexapoda</taxon>
        <taxon>Insecta</taxon>
        <taxon>Pterygota</taxon>
        <taxon>Neoptera</taxon>
        <taxon>Endopterygota</taxon>
        <taxon>Coleoptera</taxon>
        <taxon>Polyphaga</taxon>
        <taxon>Cucujiformia</taxon>
        <taxon>Chrysomeloidea</taxon>
        <taxon>Cerambycidae</taxon>
        <taxon>Lamiinae</taxon>
        <taxon>Lamiini</taxon>
        <taxon>Anoplophora</taxon>
    </lineage>
</organism>
<keyword evidence="4" id="KW-0378">Hydrolase</keyword>
<dbReference type="EMBL" id="GALX01003220">
    <property type="protein sequence ID" value="JAB65246.1"/>
    <property type="molecule type" value="Transcribed_RNA"/>
</dbReference>
<evidence type="ECO:0000256" key="3">
    <source>
        <dbReference type="ARBA" id="ARBA00022759"/>
    </source>
</evidence>
<dbReference type="PANTHER" id="PTHR42648:SF11">
    <property type="entry name" value="TRANSPOSON TY4-P GAG-POL POLYPROTEIN"/>
    <property type="match status" value="1"/>
</dbReference>
<evidence type="ECO:0000256" key="2">
    <source>
        <dbReference type="ARBA" id="ARBA00022723"/>
    </source>
</evidence>
<gene>
    <name evidence="11" type="primary">POLX</name>
</gene>
<keyword evidence="1" id="KW-0540">Nuclease</keyword>
<keyword evidence="8" id="KW-0808">Transferase</keyword>
<dbReference type="InterPro" id="IPR012337">
    <property type="entry name" value="RNaseH-like_sf"/>
</dbReference>
<evidence type="ECO:0000259" key="10">
    <source>
        <dbReference type="PROSITE" id="PS50994"/>
    </source>
</evidence>
<dbReference type="InterPro" id="IPR036397">
    <property type="entry name" value="RNaseH_sf"/>
</dbReference>
<keyword evidence="5" id="KW-0460">Magnesium</keyword>
<evidence type="ECO:0000256" key="4">
    <source>
        <dbReference type="ARBA" id="ARBA00022801"/>
    </source>
</evidence>
<dbReference type="InterPro" id="IPR025724">
    <property type="entry name" value="GAG-pre-integrase_dom"/>
</dbReference>
<dbReference type="InterPro" id="IPR039537">
    <property type="entry name" value="Retrotran_Ty1/copia-like"/>
</dbReference>
<dbReference type="GO" id="GO:0003887">
    <property type="term" value="F:DNA-directed DNA polymerase activity"/>
    <property type="evidence" value="ECO:0007669"/>
    <property type="project" value="UniProtKB-KW"/>
</dbReference>
<dbReference type="GO" id="GO:0015074">
    <property type="term" value="P:DNA integration"/>
    <property type="evidence" value="ECO:0007669"/>
    <property type="project" value="UniProtKB-KW"/>
</dbReference>
<keyword evidence="8" id="KW-0239">DNA-directed DNA polymerase</keyword>
<name>V5I9B6_ANOGL</name>
<dbReference type="AlphaFoldDB" id="V5I9B6"/>
<accession>V5I9B6</accession>
<dbReference type="Pfam" id="PF00665">
    <property type="entry name" value="rve"/>
    <property type="match status" value="1"/>
</dbReference>
<keyword evidence="6" id="KW-0229">DNA integration</keyword>
<dbReference type="Gene3D" id="3.30.420.10">
    <property type="entry name" value="Ribonuclease H-like superfamily/Ribonuclease H"/>
    <property type="match status" value="1"/>
</dbReference>
<dbReference type="PANTHER" id="PTHR42648">
    <property type="entry name" value="TRANSPOSASE, PUTATIVE-RELATED"/>
    <property type="match status" value="1"/>
</dbReference>
<dbReference type="GO" id="GO:0003676">
    <property type="term" value="F:nucleic acid binding"/>
    <property type="evidence" value="ECO:0007669"/>
    <property type="project" value="InterPro"/>
</dbReference>
<evidence type="ECO:0000256" key="7">
    <source>
        <dbReference type="ARBA" id="ARBA00022918"/>
    </source>
</evidence>
<evidence type="ECO:0000256" key="5">
    <source>
        <dbReference type="ARBA" id="ARBA00022842"/>
    </source>
</evidence>
<keyword evidence="8" id="KW-0548">Nucleotidyltransferase</keyword>
<evidence type="ECO:0000313" key="11">
    <source>
        <dbReference type="EMBL" id="JAB65246.1"/>
    </source>
</evidence>
<keyword evidence="2" id="KW-0479">Metal-binding</keyword>
<feature type="non-terminal residue" evidence="11">
    <location>
        <position position="1"/>
    </location>
</feature>
<evidence type="ECO:0000256" key="9">
    <source>
        <dbReference type="ARBA" id="ARBA00023172"/>
    </source>
</evidence>
<dbReference type="GO" id="GO:0016787">
    <property type="term" value="F:hydrolase activity"/>
    <property type="evidence" value="ECO:0007669"/>
    <property type="project" value="UniProtKB-KW"/>
</dbReference>
<dbReference type="InterPro" id="IPR001584">
    <property type="entry name" value="Integrase_cat-core"/>
</dbReference>
<keyword evidence="9" id="KW-0233">DNA recombination</keyword>
<evidence type="ECO:0000256" key="6">
    <source>
        <dbReference type="ARBA" id="ARBA00022908"/>
    </source>
</evidence>
<proteinExistence type="predicted"/>
<dbReference type="Pfam" id="PF13976">
    <property type="entry name" value="gag_pre-integrs"/>
    <property type="match status" value="1"/>
</dbReference>
<dbReference type="GO" id="GO:0046872">
    <property type="term" value="F:metal ion binding"/>
    <property type="evidence" value="ECO:0007669"/>
    <property type="project" value="UniProtKB-KW"/>
</dbReference>
<dbReference type="GO" id="GO:0003964">
    <property type="term" value="F:RNA-directed DNA polymerase activity"/>
    <property type="evidence" value="ECO:0007669"/>
    <property type="project" value="UniProtKB-KW"/>
</dbReference>
<dbReference type="SUPFAM" id="SSF53098">
    <property type="entry name" value="Ribonuclease H-like"/>
    <property type="match status" value="1"/>
</dbReference>
<sequence length="286" mass="32690">NKISDIKVHDVYFVSDLKVNLLSVSQIVNKGNTIIFNSEGAKIYNSANQLYYYSYFRKLFKLDLVLMQINVSAWFSNADKQCTVWHKLLTHVNIASLNKLKNGLVYGVDFSDNFQPNFVCETCMLGKSHRLPFHASETRSSRVLELVHSDLCGPMQEKSLSGSQYMLTFLDDYSHHTTVYFLKNKSNVIECFKIYKSFVENQTGQKIKCLRTDNGGEYCGAELKNLLEPAGIQHQLTCPYTPEQNGKAERLNRTIIEKARCLLIEACLPNVFWAEAVYTSVYLINC</sequence>
<evidence type="ECO:0000256" key="1">
    <source>
        <dbReference type="ARBA" id="ARBA00022722"/>
    </source>
</evidence>
<dbReference type="PROSITE" id="PS50994">
    <property type="entry name" value="INTEGRASE"/>
    <property type="match status" value="1"/>
</dbReference>
<keyword evidence="3" id="KW-0255">Endonuclease</keyword>
<keyword evidence="7" id="KW-0695">RNA-directed DNA polymerase</keyword>
<evidence type="ECO:0000256" key="8">
    <source>
        <dbReference type="ARBA" id="ARBA00022932"/>
    </source>
</evidence>
<protein>
    <submittedName>
        <fullName evidence="11">Retrovirus-related Pol polyprotein from transposon TNT 1-94</fullName>
    </submittedName>
</protein>
<dbReference type="GO" id="GO:0006310">
    <property type="term" value="P:DNA recombination"/>
    <property type="evidence" value="ECO:0007669"/>
    <property type="project" value="UniProtKB-KW"/>
</dbReference>
<reference evidence="11" key="1">
    <citation type="submission" date="2013-07" db="EMBL/GenBank/DDBJ databases">
        <title>Midgut Transcriptome Profiling of Anoplphora glabripennis, a Lignocellulose Degrading, Wood-Boring Cerambycid.</title>
        <authorList>
            <person name="Scully E.D."/>
            <person name="Hoover K."/>
            <person name="Carlson J.E."/>
            <person name="Tien M."/>
            <person name="Geib S.M."/>
        </authorList>
    </citation>
    <scope>NUCLEOTIDE SEQUENCE</scope>
</reference>